<keyword evidence="8 9" id="KW-0472">Membrane</keyword>
<reference evidence="11 12" key="2">
    <citation type="submission" date="2016-11" db="EMBL/GenBank/DDBJ databases">
        <authorList>
            <person name="Jaros S."/>
            <person name="Januszkiewicz K."/>
            <person name="Wedrychowicz H."/>
        </authorList>
    </citation>
    <scope>NUCLEOTIDE SEQUENCE [LARGE SCALE GENOMIC DNA]</scope>
    <source>
        <strain evidence="11 12">DSM 22330</strain>
    </source>
</reference>
<dbReference type="PROSITE" id="PS51108">
    <property type="entry name" value="PTS_EIID"/>
    <property type="match status" value="1"/>
</dbReference>
<dbReference type="STRING" id="1122154.SAMN02746068_02000"/>
<feature type="transmembrane region" description="Helical" evidence="9">
    <location>
        <begin position="254"/>
        <end position="273"/>
    </location>
</feature>
<gene>
    <name evidence="10" type="ORF">RR45_GL001228</name>
    <name evidence="11" type="ORF">SAMN02746068_02000</name>
</gene>
<dbReference type="PANTHER" id="PTHR32502">
    <property type="entry name" value="N-ACETYLGALACTOSAMINE PERMEASE II COMPONENT-RELATED"/>
    <property type="match status" value="1"/>
</dbReference>
<evidence type="ECO:0000313" key="10">
    <source>
        <dbReference type="EMBL" id="PCS00503.1"/>
    </source>
</evidence>
<dbReference type="PANTHER" id="PTHR32502:SF5">
    <property type="entry name" value="N-ACETYLGALACTOSAMINE PERMEASE IID COMPONENT-RELATED"/>
    <property type="match status" value="1"/>
</dbReference>
<dbReference type="OrthoDB" id="9795582at2"/>
<evidence type="ECO:0000256" key="8">
    <source>
        <dbReference type="ARBA" id="ARBA00023136"/>
    </source>
</evidence>
<reference evidence="10 13" key="1">
    <citation type="submission" date="2014-12" db="EMBL/GenBank/DDBJ databases">
        <title>Draft genome sequences of 10 type strains of Lactococcus.</title>
        <authorList>
            <person name="Sun Z."/>
            <person name="Zhong Z."/>
            <person name="Liu W."/>
            <person name="Zhang W."/>
            <person name="Zhang H."/>
        </authorList>
    </citation>
    <scope>NUCLEOTIDE SEQUENCE [LARGE SCALE GENOMIC DNA]</scope>
    <source>
        <strain evidence="10 13">DSM 22330</strain>
    </source>
</reference>
<dbReference type="AlphaFoldDB" id="A0A1K2HIL0"/>
<evidence type="ECO:0000313" key="11">
    <source>
        <dbReference type="EMBL" id="SFZ76598.1"/>
    </source>
</evidence>
<accession>A0A1K2HIL0</accession>
<dbReference type="InterPro" id="IPR050303">
    <property type="entry name" value="GatZ_KbaZ_carbometab"/>
</dbReference>
<keyword evidence="6 9" id="KW-0812">Transmembrane</keyword>
<evidence type="ECO:0000256" key="5">
    <source>
        <dbReference type="ARBA" id="ARBA00022683"/>
    </source>
</evidence>
<sequence length="274" mass="29729">MTEKRLTKKELTSMFLRSNFLLGSFNFERVQSLGFCYVIIPALKKIYPEGEERNQALTRHLEWFNTQPWLTAPIFGVTAAMEEEKANGKDIDGSAIQAMKIGLMGPLAGVGDPIFWGTARPVLAALGGSLALTGSIVGPLLFFILINAIRLSVKYFGLFYGYEKGMEIIKDMAGGRIKKLTEGASIVGLFVMGALISKWTSINIVLQATKMKNAAGKVQVQTVQNVLDSIMPGMLALGLTLFVAWLLKKGVNPLLIIIVIFIIGILGYAGGVLG</sequence>
<organism evidence="11 12">
    <name type="scientific">Pseudolactococcus chungangensis CAU 28 = DSM 22330</name>
    <dbReference type="NCBI Taxonomy" id="1122154"/>
    <lineage>
        <taxon>Bacteria</taxon>
        <taxon>Bacillati</taxon>
        <taxon>Bacillota</taxon>
        <taxon>Bacilli</taxon>
        <taxon>Lactobacillales</taxon>
        <taxon>Streptococcaceae</taxon>
        <taxon>Pseudolactococcus</taxon>
    </lineage>
</organism>
<dbReference type="EMBL" id="FPKS01000017">
    <property type="protein sequence ID" value="SFZ76598.1"/>
    <property type="molecule type" value="Genomic_DNA"/>
</dbReference>
<comment type="subcellular location">
    <subcellularLocation>
        <location evidence="1">Cell membrane</location>
        <topology evidence="1">Multi-pass membrane protein</topology>
    </subcellularLocation>
</comment>
<keyword evidence="3" id="KW-1003">Cell membrane</keyword>
<protein>
    <submittedName>
        <fullName evidence="10">PTS mannose transporter subunit IID</fullName>
    </submittedName>
    <submittedName>
        <fullName evidence="11">PTS system, fructose-specific IID component</fullName>
    </submittedName>
</protein>
<keyword evidence="4" id="KW-0762">Sugar transport</keyword>
<evidence type="ECO:0000256" key="3">
    <source>
        <dbReference type="ARBA" id="ARBA00022475"/>
    </source>
</evidence>
<evidence type="ECO:0000256" key="1">
    <source>
        <dbReference type="ARBA" id="ARBA00004651"/>
    </source>
</evidence>
<dbReference type="Pfam" id="PF03613">
    <property type="entry name" value="EIID-AGA"/>
    <property type="match status" value="1"/>
</dbReference>
<dbReference type="InterPro" id="IPR004704">
    <property type="entry name" value="PTS_IID_man"/>
</dbReference>
<dbReference type="RefSeq" id="WP_031366928.1">
    <property type="nucleotide sequence ID" value="NZ_FPKS01000017.1"/>
</dbReference>
<name>A0A1K2HIL0_9LACT</name>
<dbReference type="Proteomes" id="UP000218979">
    <property type="component" value="Unassembled WGS sequence"/>
</dbReference>
<evidence type="ECO:0000313" key="12">
    <source>
        <dbReference type="Proteomes" id="UP000185655"/>
    </source>
</evidence>
<feature type="transmembrane region" description="Helical" evidence="9">
    <location>
        <begin position="186"/>
        <end position="206"/>
    </location>
</feature>
<evidence type="ECO:0000256" key="6">
    <source>
        <dbReference type="ARBA" id="ARBA00022692"/>
    </source>
</evidence>
<dbReference type="EMBL" id="JXJT01000028">
    <property type="protein sequence ID" value="PCS00503.1"/>
    <property type="molecule type" value="Genomic_DNA"/>
</dbReference>
<dbReference type="GO" id="GO:0009401">
    <property type="term" value="P:phosphoenolpyruvate-dependent sugar phosphotransferase system"/>
    <property type="evidence" value="ECO:0007669"/>
    <property type="project" value="UniProtKB-KW"/>
</dbReference>
<evidence type="ECO:0000256" key="7">
    <source>
        <dbReference type="ARBA" id="ARBA00022989"/>
    </source>
</evidence>
<dbReference type="Proteomes" id="UP000185655">
    <property type="component" value="Unassembled WGS sequence"/>
</dbReference>
<keyword evidence="5" id="KW-0598">Phosphotransferase system</keyword>
<evidence type="ECO:0000256" key="9">
    <source>
        <dbReference type="SAM" id="Phobius"/>
    </source>
</evidence>
<dbReference type="NCBIfam" id="NF008315">
    <property type="entry name" value="PRK11103.1"/>
    <property type="match status" value="1"/>
</dbReference>
<dbReference type="NCBIfam" id="TIGR00828">
    <property type="entry name" value="EIID-AGA"/>
    <property type="match status" value="1"/>
</dbReference>
<dbReference type="GO" id="GO:0005886">
    <property type="term" value="C:plasma membrane"/>
    <property type="evidence" value="ECO:0007669"/>
    <property type="project" value="UniProtKB-SubCell"/>
</dbReference>
<feature type="transmembrane region" description="Helical" evidence="9">
    <location>
        <begin position="226"/>
        <end position="247"/>
    </location>
</feature>
<evidence type="ECO:0000256" key="2">
    <source>
        <dbReference type="ARBA" id="ARBA00022448"/>
    </source>
</evidence>
<keyword evidence="13" id="KW-1185">Reference proteome</keyword>
<proteinExistence type="predicted"/>
<keyword evidence="2" id="KW-0813">Transport</keyword>
<keyword evidence="7 9" id="KW-1133">Transmembrane helix</keyword>
<feature type="transmembrane region" description="Helical" evidence="9">
    <location>
        <begin position="122"/>
        <end position="146"/>
    </location>
</feature>
<evidence type="ECO:0000256" key="4">
    <source>
        <dbReference type="ARBA" id="ARBA00022597"/>
    </source>
</evidence>
<evidence type="ECO:0000313" key="13">
    <source>
        <dbReference type="Proteomes" id="UP000218979"/>
    </source>
</evidence>